<dbReference type="Pfam" id="PF19279">
    <property type="entry name" value="YegS_C"/>
    <property type="match status" value="1"/>
</dbReference>
<protein>
    <submittedName>
        <fullName evidence="12">Diacylglycerol kinase family lipid kinase</fullName>
    </submittedName>
</protein>
<evidence type="ECO:0000256" key="11">
    <source>
        <dbReference type="ARBA" id="ARBA00023264"/>
    </source>
</evidence>
<dbReference type="RefSeq" id="WP_157524820.1">
    <property type="nucleotide sequence ID" value="NZ_CP066775.1"/>
</dbReference>
<accession>A0A6I4HYT0</accession>
<dbReference type="InterPro" id="IPR017438">
    <property type="entry name" value="ATP-NAD_kinase_N"/>
</dbReference>
<dbReference type="InterPro" id="IPR005218">
    <property type="entry name" value="Diacylglycerol/lipid_kinase"/>
</dbReference>
<dbReference type="AlphaFoldDB" id="A0A6I4HYT0"/>
<keyword evidence="8" id="KW-0460">Magnesium</keyword>
<evidence type="ECO:0000256" key="6">
    <source>
        <dbReference type="ARBA" id="ARBA00022777"/>
    </source>
</evidence>
<dbReference type="InterPro" id="IPR001206">
    <property type="entry name" value="Diacylglycerol_kinase_cat_dom"/>
</dbReference>
<dbReference type="InterPro" id="IPR016064">
    <property type="entry name" value="NAD/diacylglycerol_kinase_sf"/>
</dbReference>
<dbReference type="PANTHER" id="PTHR12358:SF106">
    <property type="entry name" value="LIPID KINASE YEGS"/>
    <property type="match status" value="1"/>
</dbReference>
<evidence type="ECO:0000256" key="2">
    <source>
        <dbReference type="ARBA" id="ARBA00022516"/>
    </source>
</evidence>
<keyword evidence="2" id="KW-0444">Lipid biosynthesis</keyword>
<evidence type="ECO:0000256" key="1">
    <source>
        <dbReference type="ARBA" id="ARBA00001946"/>
    </source>
</evidence>
<dbReference type="Proteomes" id="UP000429232">
    <property type="component" value="Chromosome"/>
</dbReference>
<keyword evidence="7" id="KW-0067">ATP-binding</keyword>
<evidence type="ECO:0000256" key="10">
    <source>
        <dbReference type="ARBA" id="ARBA00023209"/>
    </source>
</evidence>
<dbReference type="EMBL" id="CP066775">
    <property type="protein sequence ID" value="QQL49668.1"/>
    <property type="molecule type" value="Genomic_DNA"/>
</dbReference>
<keyword evidence="5" id="KW-0547">Nucleotide-binding</keyword>
<evidence type="ECO:0000313" key="13">
    <source>
        <dbReference type="Proteomes" id="UP000429232"/>
    </source>
</evidence>
<dbReference type="GO" id="GO:0008654">
    <property type="term" value="P:phospholipid biosynthetic process"/>
    <property type="evidence" value="ECO:0007669"/>
    <property type="project" value="UniProtKB-KW"/>
</dbReference>
<dbReference type="Pfam" id="PF00781">
    <property type="entry name" value="DAGK_cat"/>
    <property type="match status" value="1"/>
</dbReference>
<dbReference type="NCBIfam" id="TIGR00147">
    <property type="entry name" value="YegS/Rv2252/BmrU family lipid kinase"/>
    <property type="match status" value="1"/>
</dbReference>
<sequence length="294" mass="32367">MKKNILFIINPISGGKSKDQVPGLISENLDSNIFEHHIIFTNAPKQAGKIALENIYKFDIIVAVGGDGTVNEIASVMVGTGKTFGILPYGSGNGLSRFLEIPMDTAGAIKSFNYLNTQTIDGAQLNGKWFFNVAGMGFDAHIADVFARHKHRGFFTYVRSAFSEVLNYKSHRYNINIDGNVQSTYAFMLSFANSSQYGNNAHISPTASVQDGLIDVCVIKPFPLYRFVEMGLRMFFKKAESSKYVKVIKGKQITVTRDEPGPVHIDGEPITLGKEIEVQIKPASLNIIVGKDFS</sequence>
<reference evidence="12 13" key="1">
    <citation type="submission" date="2020-12" db="EMBL/GenBank/DDBJ databases">
        <title>HMF7856_wgs.fasta genome submission.</title>
        <authorList>
            <person name="Kang H."/>
            <person name="Kim H."/>
            <person name="Joh K."/>
        </authorList>
    </citation>
    <scope>NUCLEOTIDE SEQUENCE [LARGE SCALE GENOMIC DNA]</scope>
    <source>
        <strain evidence="12 13">HMF7856</strain>
    </source>
</reference>
<dbReference type="GO" id="GO:0016301">
    <property type="term" value="F:kinase activity"/>
    <property type="evidence" value="ECO:0007669"/>
    <property type="project" value="UniProtKB-KW"/>
</dbReference>
<dbReference type="InterPro" id="IPR050187">
    <property type="entry name" value="Lipid_Phosphate_FormReg"/>
</dbReference>
<dbReference type="GO" id="GO:0005886">
    <property type="term" value="C:plasma membrane"/>
    <property type="evidence" value="ECO:0007669"/>
    <property type="project" value="TreeGrafter"/>
</dbReference>
<dbReference type="Gene3D" id="3.40.50.10330">
    <property type="entry name" value="Probable inorganic polyphosphate/atp-NAD kinase, domain 1"/>
    <property type="match status" value="1"/>
</dbReference>
<name>A0A6I4HYT0_9SPHI</name>
<dbReference type="Gene3D" id="2.60.200.40">
    <property type="match status" value="1"/>
</dbReference>
<dbReference type="GO" id="GO:0005524">
    <property type="term" value="F:ATP binding"/>
    <property type="evidence" value="ECO:0007669"/>
    <property type="project" value="UniProtKB-KW"/>
</dbReference>
<organism evidence="12 13">
    <name type="scientific">Mucilaginibacter ginkgonis</name>
    <dbReference type="NCBI Taxonomy" id="2682091"/>
    <lineage>
        <taxon>Bacteria</taxon>
        <taxon>Pseudomonadati</taxon>
        <taxon>Bacteroidota</taxon>
        <taxon>Sphingobacteriia</taxon>
        <taxon>Sphingobacteriales</taxon>
        <taxon>Sphingobacteriaceae</taxon>
        <taxon>Mucilaginibacter</taxon>
    </lineage>
</organism>
<evidence type="ECO:0000256" key="5">
    <source>
        <dbReference type="ARBA" id="ARBA00022741"/>
    </source>
</evidence>
<dbReference type="SUPFAM" id="SSF111331">
    <property type="entry name" value="NAD kinase/diacylglycerol kinase-like"/>
    <property type="match status" value="1"/>
</dbReference>
<keyword evidence="3" id="KW-0808">Transferase</keyword>
<keyword evidence="6 12" id="KW-0418">Kinase</keyword>
<evidence type="ECO:0000256" key="4">
    <source>
        <dbReference type="ARBA" id="ARBA00022723"/>
    </source>
</evidence>
<keyword evidence="11" id="KW-1208">Phospholipid metabolism</keyword>
<evidence type="ECO:0000256" key="3">
    <source>
        <dbReference type="ARBA" id="ARBA00022679"/>
    </source>
</evidence>
<keyword evidence="9" id="KW-0443">Lipid metabolism</keyword>
<keyword evidence="4" id="KW-0479">Metal-binding</keyword>
<proteinExistence type="predicted"/>
<keyword evidence="13" id="KW-1185">Reference proteome</keyword>
<comment type="cofactor">
    <cofactor evidence="1">
        <name>Mg(2+)</name>
        <dbReference type="ChEBI" id="CHEBI:18420"/>
    </cofactor>
</comment>
<dbReference type="GO" id="GO:0046872">
    <property type="term" value="F:metal ion binding"/>
    <property type="evidence" value="ECO:0007669"/>
    <property type="project" value="UniProtKB-KW"/>
</dbReference>
<evidence type="ECO:0000256" key="8">
    <source>
        <dbReference type="ARBA" id="ARBA00022842"/>
    </source>
</evidence>
<dbReference type="InterPro" id="IPR045540">
    <property type="entry name" value="YegS/DAGK_C"/>
</dbReference>
<keyword evidence="10" id="KW-0594">Phospholipid biosynthesis</keyword>
<evidence type="ECO:0000313" key="12">
    <source>
        <dbReference type="EMBL" id="QQL49668.1"/>
    </source>
</evidence>
<dbReference type="KEGG" id="mgik:GO620_016090"/>
<dbReference type="PANTHER" id="PTHR12358">
    <property type="entry name" value="SPHINGOSINE KINASE"/>
    <property type="match status" value="1"/>
</dbReference>
<dbReference type="SMART" id="SM00046">
    <property type="entry name" value="DAGKc"/>
    <property type="match status" value="1"/>
</dbReference>
<evidence type="ECO:0000256" key="9">
    <source>
        <dbReference type="ARBA" id="ARBA00023098"/>
    </source>
</evidence>
<dbReference type="PROSITE" id="PS50146">
    <property type="entry name" value="DAGK"/>
    <property type="match status" value="1"/>
</dbReference>
<evidence type="ECO:0000256" key="7">
    <source>
        <dbReference type="ARBA" id="ARBA00022840"/>
    </source>
</evidence>
<gene>
    <name evidence="12" type="ORF">GO620_016090</name>
</gene>